<feature type="non-terminal residue" evidence="12">
    <location>
        <position position="427"/>
    </location>
</feature>
<feature type="region of interest" description="Disordered" evidence="11">
    <location>
        <begin position="363"/>
        <end position="427"/>
    </location>
</feature>
<keyword evidence="4" id="KW-0436">Ligase</keyword>
<reference evidence="12" key="1">
    <citation type="submission" date="2014-05" db="EMBL/GenBank/DDBJ databases">
        <title>The transcriptome of the halophilic microalga Tetraselmis sp. GSL018 isolated from the Great Salt Lake, Utah.</title>
        <authorList>
            <person name="Jinkerson R.E."/>
            <person name="D'Adamo S."/>
            <person name="Posewitz M.C."/>
        </authorList>
    </citation>
    <scope>NUCLEOTIDE SEQUENCE</scope>
    <source>
        <strain evidence="12">GSL018</strain>
    </source>
</reference>
<dbReference type="PROSITE" id="PS51221">
    <property type="entry name" value="TTL"/>
    <property type="match status" value="1"/>
</dbReference>
<dbReference type="AlphaFoldDB" id="A0A061S1E6"/>
<dbReference type="GO" id="GO:0070740">
    <property type="term" value="F:tubulin-glutamic acid ligase activity"/>
    <property type="evidence" value="ECO:0007669"/>
    <property type="project" value="TreeGrafter"/>
</dbReference>
<accession>A0A061S1E6</accession>
<name>A0A061S1E6_9CHLO</name>
<evidence type="ECO:0000256" key="11">
    <source>
        <dbReference type="SAM" id="MobiDB-lite"/>
    </source>
</evidence>
<evidence type="ECO:0000256" key="7">
    <source>
        <dbReference type="ARBA" id="ARBA00022840"/>
    </source>
</evidence>
<evidence type="ECO:0000256" key="9">
    <source>
        <dbReference type="ARBA" id="ARBA00023212"/>
    </source>
</evidence>
<keyword evidence="8" id="KW-0969">Cilium</keyword>
<sequence length="427" mass="49029">MAERTKNSRPNVKWRSDFDKFVVTANCERRGWQKWIPEDGGDDWHLYWASVQTVKQIFLPENGIRLDPWQLVNHFPNHYELTRKDLMVKNLKRYQKTMKKEGADTSSLDFIPVTYILPQDYSLFVEEFRKQPNSMWIMKPTSRSQGKGIFLFNKLSQVKKWAAGQMPSSAKTAENYVVSKYIENPLLIGGKKFDLRLYVVVCSYRPLKAYISDLGFARFCNEKYSSEVQEIDNLYVHLTNVAIQKHGETYNERHGNKWPLQNLETYIAGTRGSDACRRLLSRIDFVVLSALKACQNVMINDRHCFELYGFDVILDEELKPWLIEVNASPSLSASTRADRLLKTKVIHDTLSVVCPAQWLSPGFNPGGKKEQSNPASGKVEDEVSTATPKRLGSLRLLCDETPSMEAQRVRRDEAVSAGPHRTARTRP</sequence>
<proteinExistence type="inferred from homology"/>
<evidence type="ECO:0000256" key="10">
    <source>
        <dbReference type="ARBA" id="ARBA00023273"/>
    </source>
</evidence>
<dbReference type="GO" id="GO:0015631">
    <property type="term" value="F:tubulin binding"/>
    <property type="evidence" value="ECO:0007669"/>
    <property type="project" value="TreeGrafter"/>
</dbReference>
<keyword evidence="3" id="KW-0963">Cytoplasm</keyword>
<dbReference type="InterPro" id="IPR004344">
    <property type="entry name" value="TTL/TTLL_fam"/>
</dbReference>
<evidence type="ECO:0000256" key="5">
    <source>
        <dbReference type="ARBA" id="ARBA00022701"/>
    </source>
</evidence>
<protein>
    <submittedName>
        <fullName evidence="12">Tubulin polyglutamylase TTLL1</fullName>
    </submittedName>
</protein>
<keyword evidence="10" id="KW-0966">Cell projection</keyword>
<dbReference type="Gene3D" id="3.30.470.20">
    <property type="entry name" value="ATP-grasp fold, B domain"/>
    <property type="match status" value="1"/>
</dbReference>
<organism evidence="12">
    <name type="scientific">Tetraselmis sp. GSL018</name>
    <dbReference type="NCBI Taxonomy" id="582737"/>
    <lineage>
        <taxon>Eukaryota</taxon>
        <taxon>Viridiplantae</taxon>
        <taxon>Chlorophyta</taxon>
        <taxon>core chlorophytes</taxon>
        <taxon>Chlorodendrophyceae</taxon>
        <taxon>Chlorodendrales</taxon>
        <taxon>Chlorodendraceae</taxon>
        <taxon>Tetraselmis</taxon>
    </lineage>
</organism>
<gene>
    <name evidence="12" type="primary">TTLL1</name>
    <name evidence="12" type="ORF">TSPGSL018_19402</name>
</gene>
<comment type="similarity">
    <text evidence="2">Belongs to the tubulin polyglutamylase family.</text>
</comment>
<evidence type="ECO:0000313" key="12">
    <source>
        <dbReference type="EMBL" id="JAC76730.1"/>
    </source>
</evidence>
<comment type="subcellular location">
    <subcellularLocation>
        <location evidence="1">Cytoplasm</location>
        <location evidence="1">Cytoskeleton</location>
        <location evidence="1">Cilium basal body</location>
    </subcellularLocation>
</comment>
<keyword evidence="6" id="KW-0547">Nucleotide-binding</keyword>
<evidence type="ECO:0000256" key="2">
    <source>
        <dbReference type="ARBA" id="ARBA00006118"/>
    </source>
</evidence>
<dbReference type="PANTHER" id="PTHR12241">
    <property type="entry name" value="TUBULIN POLYGLUTAMYLASE"/>
    <property type="match status" value="1"/>
</dbReference>
<evidence type="ECO:0000256" key="1">
    <source>
        <dbReference type="ARBA" id="ARBA00004120"/>
    </source>
</evidence>
<evidence type="ECO:0000256" key="8">
    <source>
        <dbReference type="ARBA" id="ARBA00023069"/>
    </source>
</evidence>
<dbReference type="EMBL" id="GBEZ01008830">
    <property type="protein sequence ID" value="JAC76730.1"/>
    <property type="molecule type" value="Transcribed_RNA"/>
</dbReference>
<evidence type="ECO:0000256" key="3">
    <source>
        <dbReference type="ARBA" id="ARBA00022490"/>
    </source>
</evidence>
<dbReference type="GO" id="GO:0000226">
    <property type="term" value="P:microtubule cytoskeleton organization"/>
    <property type="evidence" value="ECO:0007669"/>
    <property type="project" value="TreeGrafter"/>
</dbReference>
<evidence type="ECO:0000256" key="6">
    <source>
        <dbReference type="ARBA" id="ARBA00022741"/>
    </source>
</evidence>
<dbReference type="PANTHER" id="PTHR12241:SF31">
    <property type="entry name" value="POLYGLUTAMYLASE COMPLEX SUBUNIT TTLL1"/>
    <property type="match status" value="1"/>
</dbReference>
<dbReference type="SUPFAM" id="SSF56059">
    <property type="entry name" value="Glutathione synthetase ATP-binding domain-like"/>
    <property type="match status" value="1"/>
</dbReference>
<dbReference type="GO" id="GO:0005524">
    <property type="term" value="F:ATP binding"/>
    <property type="evidence" value="ECO:0007669"/>
    <property type="project" value="UniProtKB-KW"/>
</dbReference>
<keyword evidence="9" id="KW-0206">Cytoskeleton</keyword>
<evidence type="ECO:0000256" key="4">
    <source>
        <dbReference type="ARBA" id="ARBA00022598"/>
    </source>
</evidence>
<dbReference type="Pfam" id="PF03133">
    <property type="entry name" value="TTL"/>
    <property type="match status" value="1"/>
</dbReference>
<dbReference type="GO" id="GO:0005874">
    <property type="term" value="C:microtubule"/>
    <property type="evidence" value="ECO:0007669"/>
    <property type="project" value="UniProtKB-KW"/>
</dbReference>
<keyword evidence="7" id="KW-0067">ATP-binding</keyword>
<dbReference type="GO" id="GO:0036064">
    <property type="term" value="C:ciliary basal body"/>
    <property type="evidence" value="ECO:0007669"/>
    <property type="project" value="TreeGrafter"/>
</dbReference>
<keyword evidence="5" id="KW-0493">Microtubule</keyword>